<keyword evidence="5" id="KW-0012">Acyltransferase</keyword>
<keyword evidence="6" id="KW-1185">Reference proteome</keyword>
<evidence type="ECO:0000256" key="3">
    <source>
        <dbReference type="SAM" id="Phobius"/>
    </source>
</evidence>
<dbReference type="RefSeq" id="WP_289216180.1">
    <property type="nucleotide sequence ID" value="NZ_JAPVRC010000005.1"/>
</dbReference>
<evidence type="ECO:0000313" key="6">
    <source>
        <dbReference type="Proteomes" id="UP001596494"/>
    </source>
</evidence>
<keyword evidence="3" id="KW-0472">Membrane</keyword>
<gene>
    <name evidence="5" type="ORF">ACFQMN_00850</name>
</gene>
<comment type="caution">
    <text evidence="5">The sequence shown here is derived from an EMBL/GenBank/DDBJ whole genome shotgun (WGS) entry which is preliminary data.</text>
</comment>
<accession>A0ABW2JYP6</accession>
<protein>
    <submittedName>
        <fullName evidence="5">Acyltransferase family protein</fullName>
    </submittedName>
</protein>
<keyword evidence="5" id="KW-0808">Transferase</keyword>
<dbReference type="GO" id="GO:0016746">
    <property type="term" value="F:acyltransferase activity"/>
    <property type="evidence" value="ECO:0007669"/>
    <property type="project" value="UniProtKB-KW"/>
</dbReference>
<dbReference type="InterPro" id="IPR052734">
    <property type="entry name" value="Nod_factor_acetyltransferase"/>
</dbReference>
<feature type="transmembrane region" description="Helical" evidence="3">
    <location>
        <begin position="152"/>
        <end position="172"/>
    </location>
</feature>
<feature type="transmembrane region" description="Helical" evidence="3">
    <location>
        <begin position="281"/>
        <end position="303"/>
    </location>
</feature>
<dbReference type="InterPro" id="IPR002656">
    <property type="entry name" value="Acyl_transf_3_dom"/>
</dbReference>
<keyword evidence="3" id="KW-1133">Transmembrane helix</keyword>
<feature type="transmembrane region" description="Helical" evidence="3">
    <location>
        <begin position="103"/>
        <end position="123"/>
    </location>
</feature>
<evidence type="ECO:0000259" key="4">
    <source>
        <dbReference type="Pfam" id="PF01757"/>
    </source>
</evidence>
<dbReference type="PANTHER" id="PTHR37312:SF1">
    <property type="entry name" value="MEMBRANE-BOUND ACYLTRANSFERASE YKRP-RELATED"/>
    <property type="match status" value="1"/>
</dbReference>
<evidence type="ECO:0000313" key="5">
    <source>
        <dbReference type="EMBL" id="MFC7319429.1"/>
    </source>
</evidence>
<dbReference type="PANTHER" id="PTHR37312">
    <property type="entry name" value="MEMBRANE-BOUND ACYLTRANSFERASE YKRP-RELATED"/>
    <property type="match status" value="1"/>
</dbReference>
<proteinExistence type="inferred from homology"/>
<feature type="transmembrane region" description="Helical" evidence="3">
    <location>
        <begin position="70"/>
        <end position="91"/>
    </location>
</feature>
<dbReference type="Proteomes" id="UP001596494">
    <property type="component" value="Unassembled WGS sequence"/>
</dbReference>
<keyword evidence="3" id="KW-0812">Transmembrane</keyword>
<feature type="transmembrane region" description="Helical" evidence="3">
    <location>
        <begin position="184"/>
        <end position="206"/>
    </location>
</feature>
<dbReference type="EMBL" id="JBHTBY010000001">
    <property type="protein sequence ID" value="MFC7319429.1"/>
    <property type="molecule type" value="Genomic_DNA"/>
</dbReference>
<comment type="subcellular location">
    <subcellularLocation>
        <location evidence="1">Membrane</location>
    </subcellularLocation>
</comment>
<comment type="similarity">
    <text evidence="2">Belongs to the acyltransferase 3 family.</text>
</comment>
<evidence type="ECO:0000256" key="2">
    <source>
        <dbReference type="ARBA" id="ARBA00007400"/>
    </source>
</evidence>
<feature type="transmembrane region" description="Helical" evidence="3">
    <location>
        <begin position="254"/>
        <end position="275"/>
    </location>
</feature>
<feature type="transmembrane region" description="Helical" evidence="3">
    <location>
        <begin position="226"/>
        <end position="247"/>
    </location>
</feature>
<organism evidence="5 6">
    <name type="scientific">Halobacillus campisalis</name>
    <dbReference type="NCBI Taxonomy" id="435909"/>
    <lineage>
        <taxon>Bacteria</taxon>
        <taxon>Bacillati</taxon>
        <taxon>Bacillota</taxon>
        <taxon>Bacilli</taxon>
        <taxon>Bacillales</taxon>
        <taxon>Bacillaceae</taxon>
        <taxon>Halobacillus</taxon>
    </lineage>
</organism>
<sequence>MKKRDALFDNAKIFLIFLVVFGHMVQPATHESREMYTVYTWIYTFHMPAFIFLAGFFAKGAGNKDYIINLAKKLILPYLIFQFVYTGYFLFIGKDGWLNAPFYPHWSLWFLFSLFCWHILLIVFRKMPPMVGIALAVGIGIVVGYADSIDQTFSLSRTFVFFPFFLIGYWLTKDTVKKWRMPSVRVASLVFMTALAVVIALAPEFNSDWLLGSKSYQTLGEPELGGIYRFGVYLLGILMTVSVMSWIPNTHYSFTALGGQTLYVYLLHGFIVQWFRQQDWVQINNVADFAFYVVFSGLIVYLLSTSTIRTITQPFIEGRAALLKSQLGRNNDNDRYRTN</sequence>
<reference evidence="6" key="1">
    <citation type="journal article" date="2019" name="Int. J. Syst. Evol. Microbiol.">
        <title>The Global Catalogue of Microorganisms (GCM) 10K type strain sequencing project: providing services to taxonomists for standard genome sequencing and annotation.</title>
        <authorList>
            <consortium name="The Broad Institute Genomics Platform"/>
            <consortium name="The Broad Institute Genome Sequencing Center for Infectious Disease"/>
            <person name="Wu L."/>
            <person name="Ma J."/>
        </authorList>
    </citation>
    <scope>NUCLEOTIDE SEQUENCE [LARGE SCALE GENOMIC DNA]</scope>
    <source>
        <strain evidence="6">CCUG 73951</strain>
    </source>
</reference>
<feature type="transmembrane region" description="Helical" evidence="3">
    <location>
        <begin position="130"/>
        <end position="146"/>
    </location>
</feature>
<name>A0ABW2JYP6_9BACI</name>
<dbReference type="Pfam" id="PF01757">
    <property type="entry name" value="Acyl_transf_3"/>
    <property type="match status" value="1"/>
</dbReference>
<feature type="transmembrane region" description="Helical" evidence="3">
    <location>
        <begin position="7"/>
        <end position="26"/>
    </location>
</feature>
<feature type="transmembrane region" description="Helical" evidence="3">
    <location>
        <begin position="38"/>
        <end position="58"/>
    </location>
</feature>
<feature type="domain" description="Acyltransferase 3" evidence="4">
    <location>
        <begin position="8"/>
        <end position="304"/>
    </location>
</feature>
<evidence type="ECO:0000256" key="1">
    <source>
        <dbReference type="ARBA" id="ARBA00004370"/>
    </source>
</evidence>